<reference evidence="1" key="1">
    <citation type="submission" date="2023-04" db="EMBL/GenBank/DDBJ databases">
        <title>A chromosome-level genome assembly of the parasitoid wasp Eretmocerus hayati.</title>
        <authorList>
            <person name="Zhong Y."/>
            <person name="Liu S."/>
            <person name="Liu Y."/>
        </authorList>
    </citation>
    <scope>NUCLEOTIDE SEQUENCE</scope>
    <source>
        <strain evidence="1">ZJU_SS_LIU_2023</strain>
    </source>
</reference>
<gene>
    <name evidence="1" type="ORF">QAD02_020617</name>
</gene>
<comment type="caution">
    <text evidence="1">The sequence shown here is derived from an EMBL/GenBank/DDBJ whole genome shotgun (WGS) entry which is preliminary data.</text>
</comment>
<dbReference type="EMBL" id="CM056741">
    <property type="protein sequence ID" value="KAJ8684824.1"/>
    <property type="molecule type" value="Genomic_DNA"/>
</dbReference>
<accession>A0ACC2PNE2</accession>
<sequence length="204" mass="21674">MKSTDLTVATGIVVYSDLQCIPCEECESWQKAACEPVAFTPVATLRNHPCECSLQSITAFPVQLQVYSSKPTSTYSEFEGWLLEHSSQSIIPSALPPGQTPLDSLGAPGVEMACRVPKCSPPLGALVFEGWLLEHSSQSIIPSALLPGQTPLDSLGAPGVEMACRVPKCSPPLGALVVRRLGPSKYTPASHLFLYPPGGALSWP</sequence>
<dbReference type="Proteomes" id="UP001239111">
    <property type="component" value="Chromosome 1"/>
</dbReference>
<protein>
    <submittedName>
        <fullName evidence="1">Uncharacterized protein</fullName>
    </submittedName>
</protein>
<evidence type="ECO:0000313" key="1">
    <source>
        <dbReference type="EMBL" id="KAJ8684824.1"/>
    </source>
</evidence>
<organism evidence="1 2">
    <name type="scientific">Eretmocerus hayati</name>
    <dbReference type="NCBI Taxonomy" id="131215"/>
    <lineage>
        <taxon>Eukaryota</taxon>
        <taxon>Metazoa</taxon>
        <taxon>Ecdysozoa</taxon>
        <taxon>Arthropoda</taxon>
        <taxon>Hexapoda</taxon>
        <taxon>Insecta</taxon>
        <taxon>Pterygota</taxon>
        <taxon>Neoptera</taxon>
        <taxon>Endopterygota</taxon>
        <taxon>Hymenoptera</taxon>
        <taxon>Apocrita</taxon>
        <taxon>Proctotrupomorpha</taxon>
        <taxon>Chalcidoidea</taxon>
        <taxon>Aphelinidae</taxon>
        <taxon>Aphelininae</taxon>
        <taxon>Eretmocerus</taxon>
    </lineage>
</organism>
<keyword evidence="2" id="KW-1185">Reference proteome</keyword>
<name>A0ACC2PNE2_9HYME</name>
<evidence type="ECO:0000313" key="2">
    <source>
        <dbReference type="Proteomes" id="UP001239111"/>
    </source>
</evidence>
<proteinExistence type="predicted"/>